<keyword evidence="2 3" id="KW-0812">Transmembrane</keyword>
<feature type="region of interest" description="Disordered" evidence="1">
    <location>
        <begin position="165"/>
        <end position="314"/>
    </location>
</feature>
<feature type="transmembrane region" description="Helical" evidence="2">
    <location>
        <begin position="508"/>
        <end position="530"/>
    </location>
</feature>
<evidence type="ECO:0000313" key="4">
    <source>
        <dbReference type="Proteomes" id="UP000095192"/>
    </source>
</evidence>
<evidence type="ECO:0000256" key="1">
    <source>
        <dbReference type="SAM" id="MobiDB-lite"/>
    </source>
</evidence>
<keyword evidence="2" id="KW-0472">Membrane</keyword>
<feature type="transmembrane region" description="Helical" evidence="2">
    <location>
        <begin position="452"/>
        <end position="475"/>
    </location>
</feature>
<dbReference type="EMBL" id="JROU02001542">
    <property type="protein sequence ID" value="OEH76048.1"/>
    <property type="molecule type" value="Genomic_DNA"/>
</dbReference>
<gene>
    <name evidence="3" type="ORF">cyc_01387</name>
</gene>
<sequence length="582" mass="64233">MSSSTWPRALRPVAAFLTFYVVLILISIPIRDAASPRQHRGYAYSSNSRPWNTGGFLGTEAARLAPNGRPPEAAMEPSLQSSWQDGLPLFESEAGNSAVELDHLIRPVHHHLSAGRRRAFFGALKKAPQTSADTAWEQQSRHPAFVDKSVTSTNTPSAFVISNPFEEWMSPSPPEEKVLLPKPPAGPSDELSREAARDTEEPTAEKARESAPPATPVTPTQEAQETTDGSASPDQPKEEGKGGDEVDALHSKAGNTTAEVLADAKKDTERHAQEQADELQQQQQTQSQDEQAQATHSATHLSSESPTAGRETDKTSVLKTFEKALASKVVKLKLTEQETKDFVDTKEVAKNVRRLVGLKAGSNLHLENEKLIKPNCDIATFGPAYCASEENPRAADILWSLENRKNNTYFVMALCMLAFAILVQCSCRVLERKVIRGGDQFSREVMETAFRQITYIAIVDVILWGCMQSNVAGILDELVFGDVMPQHRDADIVLENVSPMLEVLFEELFFVAILLLIWYVVFVILLQCLVRQLSTWMRKVDEEEDVAEIARRAEIAQHSTCGGCFQADDIAKACFVAHRQAG</sequence>
<feature type="compositionally biased region" description="Basic and acidic residues" evidence="1">
    <location>
        <begin position="262"/>
        <end position="274"/>
    </location>
</feature>
<comment type="caution">
    <text evidence="3">The sequence shown here is derived from an EMBL/GenBank/DDBJ whole genome shotgun (WGS) entry which is preliminary data.</text>
</comment>
<dbReference type="Proteomes" id="UP000095192">
    <property type="component" value="Unassembled WGS sequence"/>
</dbReference>
<feature type="compositionally biased region" description="Low complexity" evidence="1">
    <location>
        <begin position="278"/>
        <end position="295"/>
    </location>
</feature>
<feature type="compositionally biased region" description="Polar residues" evidence="1">
    <location>
        <begin position="296"/>
        <end position="306"/>
    </location>
</feature>
<reference evidence="3 4" key="1">
    <citation type="journal article" date="2016" name="BMC Genomics">
        <title>Comparative genomics reveals Cyclospora cayetanensis possesses coccidia-like metabolism and invasion components but unique surface antigens.</title>
        <authorList>
            <person name="Liu S."/>
            <person name="Wang L."/>
            <person name="Zheng H."/>
            <person name="Xu Z."/>
            <person name="Roellig D.M."/>
            <person name="Li N."/>
            <person name="Frace M.A."/>
            <person name="Tang K."/>
            <person name="Arrowood M.J."/>
            <person name="Moss D.M."/>
            <person name="Zhang L."/>
            <person name="Feng Y."/>
            <person name="Xiao L."/>
        </authorList>
    </citation>
    <scope>NUCLEOTIDE SEQUENCE [LARGE SCALE GENOMIC DNA]</scope>
    <source>
        <strain evidence="3 4">CHN_HEN01</strain>
    </source>
</reference>
<organism evidence="3 4">
    <name type="scientific">Cyclospora cayetanensis</name>
    <dbReference type="NCBI Taxonomy" id="88456"/>
    <lineage>
        <taxon>Eukaryota</taxon>
        <taxon>Sar</taxon>
        <taxon>Alveolata</taxon>
        <taxon>Apicomplexa</taxon>
        <taxon>Conoidasida</taxon>
        <taxon>Coccidia</taxon>
        <taxon>Eucoccidiorida</taxon>
        <taxon>Eimeriorina</taxon>
        <taxon>Eimeriidae</taxon>
        <taxon>Cyclospora</taxon>
    </lineage>
</organism>
<protein>
    <submittedName>
        <fullName evidence="3">Transmembrane</fullName>
    </submittedName>
</protein>
<evidence type="ECO:0000313" key="3">
    <source>
        <dbReference type="EMBL" id="OEH76048.1"/>
    </source>
</evidence>
<dbReference type="AlphaFoldDB" id="A0A1D3CXX1"/>
<feature type="transmembrane region" description="Helical" evidence="2">
    <location>
        <begin position="12"/>
        <end position="30"/>
    </location>
</feature>
<feature type="transmembrane region" description="Helical" evidence="2">
    <location>
        <begin position="409"/>
        <end position="431"/>
    </location>
</feature>
<proteinExistence type="predicted"/>
<feature type="compositionally biased region" description="Basic and acidic residues" evidence="1">
    <location>
        <begin position="235"/>
        <end position="250"/>
    </location>
</feature>
<feature type="compositionally biased region" description="Basic and acidic residues" evidence="1">
    <location>
        <begin position="190"/>
        <end position="209"/>
    </location>
</feature>
<accession>A0A1D3CXX1</accession>
<evidence type="ECO:0000256" key="2">
    <source>
        <dbReference type="SAM" id="Phobius"/>
    </source>
</evidence>
<feature type="compositionally biased region" description="Polar residues" evidence="1">
    <location>
        <begin position="217"/>
        <end position="233"/>
    </location>
</feature>
<name>A0A1D3CXX1_9EIME</name>
<dbReference type="InParanoid" id="A0A1D3CXX1"/>
<dbReference type="VEuPathDB" id="ToxoDB:cyc_01387"/>
<dbReference type="VEuPathDB" id="ToxoDB:LOC34618403"/>
<keyword evidence="2" id="KW-1133">Transmembrane helix</keyword>
<keyword evidence="4" id="KW-1185">Reference proteome</keyword>